<accession>A0A7R9NXK4</accession>
<protein>
    <recommendedName>
        <fullName evidence="4">Secreted protein</fullName>
    </recommendedName>
</protein>
<evidence type="ECO:0000313" key="3">
    <source>
        <dbReference type="EMBL" id="CAD7459925.1"/>
    </source>
</evidence>
<feature type="region of interest" description="Disordered" evidence="1">
    <location>
        <begin position="233"/>
        <end position="263"/>
    </location>
</feature>
<reference evidence="3" key="1">
    <citation type="submission" date="2020-11" db="EMBL/GenBank/DDBJ databases">
        <authorList>
            <person name="Tran Van P."/>
        </authorList>
    </citation>
    <scope>NUCLEOTIDE SEQUENCE</scope>
</reference>
<name>A0A7R9NXK4_9NEOP</name>
<feature type="compositionally biased region" description="Basic and acidic residues" evidence="1">
    <location>
        <begin position="238"/>
        <end position="252"/>
    </location>
</feature>
<evidence type="ECO:0008006" key="4">
    <source>
        <dbReference type="Google" id="ProtNLM"/>
    </source>
</evidence>
<evidence type="ECO:0000256" key="2">
    <source>
        <dbReference type="SAM" id="SignalP"/>
    </source>
</evidence>
<evidence type="ECO:0000256" key="1">
    <source>
        <dbReference type="SAM" id="MobiDB-lite"/>
    </source>
</evidence>
<feature type="signal peptide" evidence="2">
    <location>
        <begin position="1"/>
        <end position="22"/>
    </location>
</feature>
<keyword evidence="2" id="KW-0732">Signal</keyword>
<dbReference type="EMBL" id="OE003255">
    <property type="protein sequence ID" value="CAD7459925.1"/>
    <property type="molecule type" value="Genomic_DNA"/>
</dbReference>
<organism evidence="3">
    <name type="scientific">Timema tahoe</name>
    <dbReference type="NCBI Taxonomy" id="61484"/>
    <lineage>
        <taxon>Eukaryota</taxon>
        <taxon>Metazoa</taxon>
        <taxon>Ecdysozoa</taxon>
        <taxon>Arthropoda</taxon>
        <taxon>Hexapoda</taxon>
        <taxon>Insecta</taxon>
        <taxon>Pterygota</taxon>
        <taxon>Neoptera</taxon>
        <taxon>Polyneoptera</taxon>
        <taxon>Phasmatodea</taxon>
        <taxon>Timematodea</taxon>
        <taxon>Timematoidea</taxon>
        <taxon>Timematidae</taxon>
        <taxon>Timema</taxon>
    </lineage>
</organism>
<gene>
    <name evidence="3" type="ORF">TTEB3V08_LOCUS7871</name>
</gene>
<feature type="chain" id="PRO_5031001093" description="Secreted protein" evidence="2">
    <location>
        <begin position="23"/>
        <end position="263"/>
    </location>
</feature>
<proteinExistence type="predicted"/>
<sequence length="263" mass="30896">MYRMVCLNRLLLSCVWVVVVLSALLSNPACTLVEARRVNPVASILQFRKQRFRKGRHTMAYSVEDQIYNVPLRRFQRNHLDRGNTYFDCSDFRSDPRGPCRCPLDIVHFKTAPDDIITVYEYSDGDKIFELTHLEKPNRIARVLCDRLPHGSEYYQRSTHVCNISCFLGTKRKLCNDLTYCCGVVCSWYNQYLHWKRNWETFATEGDAVQQLYCQEVIDHFFDKATEIPVPLPLKRKREPEEDKVPHADAIRDQPLLQTEEDE</sequence>
<dbReference type="AlphaFoldDB" id="A0A7R9NXK4"/>